<dbReference type="GO" id="GO:0000785">
    <property type="term" value="C:chromatin"/>
    <property type="evidence" value="ECO:0007669"/>
    <property type="project" value="TreeGrafter"/>
</dbReference>
<dbReference type="AlphaFoldDB" id="A0A1Y3BP32"/>
<feature type="region of interest" description="Disordered" evidence="2">
    <location>
        <begin position="1"/>
        <end position="54"/>
    </location>
</feature>
<dbReference type="EMBL" id="MUJZ01016101">
    <property type="protein sequence ID" value="OTF80905.1"/>
    <property type="molecule type" value="Genomic_DNA"/>
</dbReference>
<name>A0A1Y3BP32_EURMA</name>
<keyword evidence="4" id="KW-1185">Reference proteome</keyword>
<evidence type="ECO:0000256" key="1">
    <source>
        <dbReference type="ARBA" id="ARBA00004123"/>
    </source>
</evidence>
<protein>
    <submittedName>
        <fullName evidence="3">Uncharacterized protein</fullName>
    </submittedName>
</protein>
<organism evidence="3 4">
    <name type="scientific">Euroglyphus maynei</name>
    <name type="common">Mayne's house dust mite</name>
    <dbReference type="NCBI Taxonomy" id="6958"/>
    <lineage>
        <taxon>Eukaryota</taxon>
        <taxon>Metazoa</taxon>
        <taxon>Ecdysozoa</taxon>
        <taxon>Arthropoda</taxon>
        <taxon>Chelicerata</taxon>
        <taxon>Arachnida</taxon>
        <taxon>Acari</taxon>
        <taxon>Acariformes</taxon>
        <taxon>Sarcoptiformes</taxon>
        <taxon>Astigmata</taxon>
        <taxon>Psoroptidia</taxon>
        <taxon>Analgoidea</taxon>
        <taxon>Pyroglyphidae</taxon>
        <taxon>Pyroglyphinae</taxon>
        <taxon>Euroglyphus</taxon>
    </lineage>
</organism>
<comment type="subcellular location">
    <subcellularLocation>
        <location evidence="1">Nucleus</location>
    </subcellularLocation>
</comment>
<evidence type="ECO:0000256" key="2">
    <source>
        <dbReference type="SAM" id="MobiDB-lite"/>
    </source>
</evidence>
<reference evidence="3 4" key="1">
    <citation type="submission" date="2017-03" db="EMBL/GenBank/DDBJ databases">
        <title>Genome Survey of Euroglyphus maynei.</title>
        <authorList>
            <person name="Arlian L.G."/>
            <person name="Morgan M.S."/>
            <person name="Rider S.D."/>
        </authorList>
    </citation>
    <scope>NUCLEOTIDE SEQUENCE [LARGE SCALE GENOMIC DNA]</scope>
    <source>
        <strain evidence="3">Arlian Lab</strain>
        <tissue evidence="3">Whole body</tissue>
    </source>
</reference>
<evidence type="ECO:0000313" key="4">
    <source>
        <dbReference type="Proteomes" id="UP000194236"/>
    </source>
</evidence>
<dbReference type="Proteomes" id="UP000194236">
    <property type="component" value="Unassembled WGS sequence"/>
</dbReference>
<proteinExistence type="predicted"/>
<feature type="compositionally biased region" description="Basic residues" evidence="2">
    <location>
        <begin position="31"/>
        <end position="41"/>
    </location>
</feature>
<dbReference type="PANTHER" id="PTHR45915">
    <property type="entry name" value="TRANSCRIPTION INTERMEDIARY FACTOR"/>
    <property type="match status" value="1"/>
</dbReference>
<gene>
    <name evidence="3" type="ORF">BLA29_011005</name>
</gene>
<dbReference type="GO" id="GO:0005634">
    <property type="term" value="C:nucleus"/>
    <property type="evidence" value="ECO:0007669"/>
    <property type="project" value="UniProtKB-SubCell"/>
</dbReference>
<comment type="caution">
    <text evidence="3">The sequence shown here is derived from an EMBL/GenBank/DDBJ whole genome shotgun (WGS) entry which is preliminary data.</text>
</comment>
<dbReference type="OrthoDB" id="784962at2759"/>
<accession>A0A1Y3BP32</accession>
<dbReference type="PANTHER" id="PTHR45915:SF2">
    <property type="entry name" value="TOUTATIS, ISOFORM E"/>
    <property type="match status" value="1"/>
</dbReference>
<evidence type="ECO:0000313" key="3">
    <source>
        <dbReference type="EMBL" id="OTF80905.1"/>
    </source>
</evidence>
<sequence>MQIRNWKPSNKLSSADFKSKLHQSKSSKSNKNGKNRKNHKNNHNENSDCSDDSIQENGTNGYTLVISTEDNGDYDLLRVQKEKLLEIEATIERRYLKPPLGFKNNQAVQFTSDNGNGSDYNEFANDDNATAGLIRWRDAAREAKCCSQIAMGLHFLENCIAWDKSIMRALRKKLFRFLRQIF</sequence>